<dbReference type="PROSITE" id="PS50893">
    <property type="entry name" value="ABC_TRANSPORTER_2"/>
    <property type="match status" value="1"/>
</dbReference>
<dbReference type="InterPro" id="IPR003439">
    <property type="entry name" value="ABC_transporter-like_ATP-bd"/>
</dbReference>
<evidence type="ECO:0000256" key="1">
    <source>
        <dbReference type="ARBA" id="ARBA00004202"/>
    </source>
</evidence>
<dbReference type="AlphaFoldDB" id="A0A0G3WD77"/>
<dbReference type="PANTHER" id="PTHR43297:SF2">
    <property type="entry name" value="DIPEPTIDE TRANSPORT ATP-BINDING PROTEIN DPPD"/>
    <property type="match status" value="1"/>
</dbReference>
<dbReference type="OrthoDB" id="9806285at2"/>
<dbReference type="GO" id="GO:0016887">
    <property type="term" value="F:ATP hydrolysis activity"/>
    <property type="evidence" value="ECO:0007669"/>
    <property type="project" value="InterPro"/>
</dbReference>
<keyword evidence="5" id="KW-0547">Nucleotide-binding</keyword>
<dbReference type="InterPro" id="IPR003593">
    <property type="entry name" value="AAA+_ATPase"/>
</dbReference>
<dbReference type="GO" id="GO:0015833">
    <property type="term" value="P:peptide transport"/>
    <property type="evidence" value="ECO:0007669"/>
    <property type="project" value="InterPro"/>
</dbReference>
<comment type="subcellular location">
    <subcellularLocation>
        <location evidence="1">Cell membrane</location>
        <topology evidence="1">Peripheral membrane protein</topology>
    </subcellularLocation>
</comment>
<dbReference type="SUPFAM" id="SSF52540">
    <property type="entry name" value="P-loop containing nucleoside triphosphate hydrolases"/>
    <property type="match status" value="1"/>
</dbReference>
<dbReference type="PATRIC" id="fig|84022.6.peg.2447"/>
<dbReference type="Pfam" id="PF00005">
    <property type="entry name" value="ABC_tran"/>
    <property type="match status" value="1"/>
</dbReference>
<dbReference type="PROSITE" id="PS00211">
    <property type="entry name" value="ABC_TRANSPORTER_1"/>
    <property type="match status" value="1"/>
</dbReference>
<dbReference type="FunFam" id="3.40.50.300:FF:000016">
    <property type="entry name" value="Oligopeptide ABC transporter ATP-binding component"/>
    <property type="match status" value="1"/>
</dbReference>
<dbReference type="Proteomes" id="UP000035704">
    <property type="component" value="Chromosome"/>
</dbReference>
<dbReference type="RefSeq" id="WP_044825348.1">
    <property type="nucleotide sequence ID" value="NZ_CP009687.1"/>
</dbReference>
<dbReference type="STRING" id="84022.CACET_c24270"/>
<evidence type="ECO:0000256" key="6">
    <source>
        <dbReference type="ARBA" id="ARBA00022840"/>
    </source>
</evidence>
<dbReference type="InterPro" id="IPR017871">
    <property type="entry name" value="ABC_transporter-like_CS"/>
</dbReference>
<dbReference type="GO" id="GO:0005524">
    <property type="term" value="F:ATP binding"/>
    <property type="evidence" value="ECO:0007669"/>
    <property type="project" value="UniProtKB-KW"/>
</dbReference>
<accession>A0A0G3WD77</accession>
<comment type="similarity">
    <text evidence="2">Belongs to the ABC transporter superfamily.</text>
</comment>
<dbReference type="CDD" id="cd03257">
    <property type="entry name" value="ABC_NikE_OppD_transporters"/>
    <property type="match status" value="1"/>
</dbReference>
<dbReference type="SMART" id="SM00382">
    <property type="entry name" value="AAA"/>
    <property type="match status" value="1"/>
</dbReference>
<dbReference type="Pfam" id="PF08352">
    <property type="entry name" value="oligo_HPY"/>
    <property type="match status" value="1"/>
</dbReference>
<evidence type="ECO:0000313" key="9">
    <source>
        <dbReference type="EMBL" id="AKL95872.1"/>
    </source>
</evidence>
<evidence type="ECO:0000259" key="8">
    <source>
        <dbReference type="PROSITE" id="PS50893"/>
    </source>
</evidence>
<reference evidence="9 10" key="1">
    <citation type="submission" date="2014-10" db="EMBL/GenBank/DDBJ databases">
        <title>Genome sequence of Clostridium aceticum DSM 1496.</title>
        <authorList>
            <person name="Poehlein A."/>
            <person name="Schiel-Bengelsdorf B."/>
            <person name="Gottschalk G."/>
            <person name="Duerre P."/>
            <person name="Daniel R."/>
        </authorList>
    </citation>
    <scope>NUCLEOTIDE SEQUENCE [LARGE SCALE GENOMIC DNA]</scope>
    <source>
        <strain evidence="9 10">DSM 1496</strain>
    </source>
</reference>
<evidence type="ECO:0000256" key="4">
    <source>
        <dbReference type="ARBA" id="ARBA00022475"/>
    </source>
</evidence>
<evidence type="ECO:0000256" key="7">
    <source>
        <dbReference type="ARBA" id="ARBA00023136"/>
    </source>
</evidence>
<dbReference type="PANTHER" id="PTHR43297">
    <property type="entry name" value="OLIGOPEPTIDE TRANSPORT ATP-BINDING PROTEIN APPD"/>
    <property type="match status" value="1"/>
</dbReference>
<sequence length="332" mass="36794">MESILDIRNLSIAFSNKNIDNTVVDGASLQLRAGEVLGIVGESGCGKTTLSRSILGLLPPTGKIMEGELIFEGKNLLHLSKEEKRKIRGREIGMIFQDSMTSLNPVRKIGRQFIETLSSRLKIDKENARKLAEEMLVKVNLSRPEKIMNQYSFQLSGGMRQRVMIAMALALRPKVLIADEPTTALDVTVQAQILKEIQDLKESYGTSIILVSHNLGVVYQIADTIAVMYAGSVVEYGEASTVFRNPVHPYTKALLGSIPNLSHQQDKLVSIEGSPPLSHRLPSGCVFHPRCQFSNEVCRLKKPRPTETAEGVRVACHRQNNTRYIEGEEDIA</sequence>
<evidence type="ECO:0000313" key="10">
    <source>
        <dbReference type="Proteomes" id="UP000035704"/>
    </source>
</evidence>
<gene>
    <name evidence="9" type="primary">oppD</name>
    <name evidence="9" type="ORF">CACET_c24270</name>
</gene>
<dbReference type="InterPro" id="IPR050388">
    <property type="entry name" value="ABC_Ni/Peptide_Import"/>
</dbReference>
<dbReference type="EMBL" id="CP009687">
    <property type="protein sequence ID" value="AKL95872.1"/>
    <property type="molecule type" value="Genomic_DNA"/>
</dbReference>
<proteinExistence type="inferred from homology"/>
<dbReference type="KEGG" id="cace:CACET_c24270"/>
<evidence type="ECO:0000256" key="2">
    <source>
        <dbReference type="ARBA" id="ARBA00005417"/>
    </source>
</evidence>
<keyword evidence="4" id="KW-1003">Cell membrane</keyword>
<name>A0A0G3WD77_9CLOT</name>
<keyword evidence="7" id="KW-0472">Membrane</keyword>
<dbReference type="InterPro" id="IPR013563">
    <property type="entry name" value="Oligopep_ABC_C"/>
</dbReference>
<evidence type="ECO:0000256" key="5">
    <source>
        <dbReference type="ARBA" id="ARBA00022741"/>
    </source>
</evidence>
<evidence type="ECO:0000256" key="3">
    <source>
        <dbReference type="ARBA" id="ARBA00022448"/>
    </source>
</evidence>
<dbReference type="Gene3D" id="3.40.50.300">
    <property type="entry name" value="P-loop containing nucleotide triphosphate hydrolases"/>
    <property type="match status" value="1"/>
</dbReference>
<dbReference type="GO" id="GO:0005886">
    <property type="term" value="C:plasma membrane"/>
    <property type="evidence" value="ECO:0007669"/>
    <property type="project" value="UniProtKB-SubCell"/>
</dbReference>
<feature type="domain" description="ABC transporter" evidence="8">
    <location>
        <begin position="7"/>
        <end position="255"/>
    </location>
</feature>
<keyword evidence="6 9" id="KW-0067">ATP-binding</keyword>
<keyword evidence="10" id="KW-1185">Reference proteome</keyword>
<protein>
    <submittedName>
        <fullName evidence="9">Oligopeptide transport ATP-binding protein OppD</fullName>
    </submittedName>
</protein>
<organism evidence="9 10">
    <name type="scientific">Clostridium aceticum</name>
    <dbReference type="NCBI Taxonomy" id="84022"/>
    <lineage>
        <taxon>Bacteria</taxon>
        <taxon>Bacillati</taxon>
        <taxon>Bacillota</taxon>
        <taxon>Clostridia</taxon>
        <taxon>Eubacteriales</taxon>
        <taxon>Clostridiaceae</taxon>
        <taxon>Clostridium</taxon>
    </lineage>
</organism>
<keyword evidence="3" id="KW-0813">Transport</keyword>
<dbReference type="InterPro" id="IPR027417">
    <property type="entry name" value="P-loop_NTPase"/>
</dbReference>
<dbReference type="NCBIfam" id="TIGR01727">
    <property type="entry name" value="oligo_HPY"/>
    <property type="match status" value="1"/>
</dbReference>